<comment type="cofactor">
    <cofactor evidence="14">
        <name>Mg(2+)</name>
        <dbReference type="ChEBI" id="CHEBI:18420"/>
    </cofactor>
    <cofactor evidence="14">
        <name>Mn(2+)</name>
        <dbReference type="ChEBI" id="CHEBI:29035"/>
    </cofactor>
</comment>
<dbReference type="Gene3D" id="2.40.50.140">
    <property type="entry name" value="Nucleic acid-binding proteins"/>
    <property type="match status" value="1"/>
</dbReference>
<dbReference type="GO" id="GO:0003911">
    <property type="term" value="F:DNA ligase (NAD+) activity"/>
    <property type="evidence" value="ECO:0007669"/>
    <property type="project" value="UniProtKB-UniRule"/>
</dbReference>
<dbReference type="InterPro" id="IPR013840">
    <property type="entry name" value="DNAligase_N"/>
</dbReference>
<evidence type="ECO:0000313" key="16">
    <source>
        <dbReference type="EMBL" id="HDP78570.1"/>
    </source>
</evidence>
<keyword evidence="9 14" id="KW-0460">Magnesium</keyword>
<dbReference type="FunFam" id="3.30.470.30:FF:000001">
    <property type="entry name" value="DNA ligase"/>
    <property type="match status" value="1"/>
</dbReference>
<dbReference type="GO" id="GO:0006260">
    <property type="term" value="P:DNA replication"/>
    <property type="evidence" value="ECO:0007669"/>
    <property type="project" value="UniProtKB-KW"/>
</dbReference>
<dbReference type="Proteomes" id="UP000886198">
    <property type="component" value="Unassembled WGS sequence"/>
</dbReference>
<feature type="domain" description="BRCT" evidence="15">
    <location>
        <begin position="587"/>
        <end position="665"/>
    </location>
</feature>
<keyword evidence="14" id="KW-0464">Manganese</keyword>
<dbReference type="SUPFAM" id="SSF47781">
    <property type="entry name" value="RuvA domain 2-like"/>
    <property type="match status" value="1"/>
</dbReference>
<dbReference type="EMBL" id="DSBT01000321">
    <property type="protein sequence ID" value="HDP78570.1"/>
    <property type="molecule type" value="Genomic_DNA"/>
</dbReference>
<proteinExistence type="inferred from homology"/>
<evidence type="ECO:0000256" key="5">
    <source>
        <dbReference type="ARBA" id="ARBA00022705"/>
    </source>
</evidence>
<dbReference type="GO" id="GO:0003677">
    <property type="term" value="F:DNA binding"/>
    <property type="evidence" value="ECO:0007669"/>
    <property type="project" value="InterPro"/>
</dbReference>
<dbReference type="GO" id="GO:0005829">
    <property type="term" value="C:cytosol"/>
    <property type="evidence" value="ECO:0007669"/>
    <property type="project" value="TreeGrafter"/>
</dbReference>
<dbReference type="InterPro" id="IPR001679">
    <property type="entry name" value="DNA_ligase"/>
</dbReference>
<evidence type="ECO:0000256" key="8">
    <source>
        <dbReference type="ARBA" id="ARBA00022833"/>
    </source>
</evidence>
<dbReference type="Pfam" id="PF03120">
    <property type="entry name" value="OB_DNA_ligase"/>
    <property type="match status" value="1"/>
</dbReference>
<dbReference type="SUPFAM" id="SSF56091">
    <property type="entry name" value="DNA ligase/mRNA capping enzyme, catalytic domain"/>
    <property type="match status" value="1"/>
</dbReference>
<sequence>MISFEEAKRRIEELRKEIDHHAHKYYVLDDPEISDVEYDRLMEELTELEDQYPELKTPDSPTVRVGLRPIDSFKEVVHEYRLFSLDNTYSEQEVTQFDKRIREALNVDSVQYVCELKIDGLSISLTYEGGLLLRGATRGNGFVGEDVTENIKAIKSIPLRLRKDLSIELRGEVYLPKDVFNELNKVRAESNLQLFANPRNAAAGTLRQLDPREVSKRKLSAFFYQIVEPERFGLKSQSEQLDFLRAIGMKVEPNFEVADGTEEVIEFWRKWSGLKSSLNYAVDGTVVKVEDLHLQQELGYTTKAPRWAIAFKFPAEQATTKLMGVTLGVGRLGTITPVAELEPIQLAGTTVKRASMHNFDFVREKDIRIFDTVIVEKAGEIIPQIVKSIPEKRTGAELEINPPPQCPVCGGRVGKERAEDVALKCLNLACPAKLSRRIQFFCSRDGMDIEGLGEKLVERIVEAGLVKNPSDLYKLSEDDLLNLGEGIGEKTAAKIIEAIEKSRTNPLFNLIAGLGIPGVGSKLARDLSNYFGSLQAIISASEKELKEVSGIGEQLASDIRKYLNESDVREEIEELMKYVNTQEKSVGGVKPLRGLKFAVTGTLPGYSRKEIQEKIIELGGETVSSVSKNTDYLLVGENPGSKEGKARSLGIKIISEKEFEEMVKS</sequence>
<dbReference type="Pfam" id="PF22745">
    <property type="entry name" value="Nlig-Ia"/>
    <property type="match status" value="1"/>
</dbReference>
<dbReference type="InterPro" id="IPR003583">
    <property type="entry name" value="Hlx-hairpin-Hlx_DNA-bd_motif"/>
</dbReference>
<evidence type="ECO:0000259" key="15">
    <source>
        <dbReference type="PROSITE" id="PS50172"/>
    </source>
</evidence>
<feature type="active site" description="N6-AMP-lysine intermediate" evidence="14">
    <location>
        <position position="117"/>
    </location>
</feature>
<protein>
    <recommendedName>
        <fullName evidence="3 14">DNA ligase</fullName>
        <ecNumber evidence="2 14">6.5.1.2</ecNumber>
    </recommendedName>
    <alternativeName>
        <fullName evidence="14">Polydeoxyribonucleotide synthase [NAD(+)]</fullName>
    </alternativeName>
</protein>
<dbReference type="Gene3D" id="1.10.287.610">
    <property type="entry name" value="Helix hairpin bin"/>
    <property type="match status" value="1"/>
</dbReference>
<evidence type="ECO:0000256" key="12">
    <source>
        <dbReference type="ARBA" id="ARBA00034005"/>
    </source>
</evidence>
<gene>
    <name evidence="14 16" type="primary">ligA</name>
    <name evidence="16" type="ORF">ENN47_10400</name>
</gene>
<dbReference type="InterPro" id="IPR004150">
    <property type="entry name" value="NAD_DNA_ligase_OB"/>
</dbReference>
<feature type="binding site" evidence="14">
    <location>
        <position position="312"/>
    </location>
    <ligand>
        <name>NAD(+)</name>
        <dbReference type="ChEBI" id="CHEBI:57540"/>
    </ligand>
</feature>
<dbReference type="Gene3D" id="3.30.470.30">
    <property type="entry name" value="DNA ligase/mRNA capping enzyme"/>
    <property type="match status" value="1"/>
</dbReference>
<dbReference type="InterPro" id="IPR010994">
    <property type="entry name" value="RuvA_2-like"/>
</dbReference>
<evidence type="ECO:0000256" key="10">
    <source>
        <dbReference type="ARBA" id="ARBA00023027"/>
    </source>
</evidence>
<dbReference type="FunFam" id="2.40.50.140:FF:000012">
    <property type="entry name" value="DNA ligase"/>
    <property type="match status" value="1"/>
</dbReference>
<feature type="binding site" evidence="14">
    <location>
        <position position="406"/>
    </location>
    <ligand>
        <name>Zn(2+)</name>
        <dbReference type="ChEBI" id="CHEBI:29105"/>
    </ligand>
</feature>
<keyword evidence="8 14" id="KW-0862">Zinc</keyword>
<dbReference type="Gene3D" id="6.20.10.30">
    <property type="match status" value="1"/>
</dbReference>
<dbReference type="Pfam" id="PF12826">
    <property type="entry name" value="HHH_2"/>
    <property type="match status" value="1"/>
</dbReference>
<feature type="binding site" evidence="14">
    <location>
        <begin position="84"/>
        <end position="85"/>
    </location>
    <ligand>
        <name>NAD(+)</name>
        <dbReference type="ChEBI" id="CHEBI:57540"/>
    </ligand>
</feature>
<feature type="binding site" evidence="14">
    <location>
        <position position="288"/>
    </location>
    <ligand>
        <name>NAD(+)</name>
        <dbReference type="ChEBI" id="CHEBI:57540"/>
    </ligand>
</feature>
<dbReference type="InterPro" id="IPR041663">
    <property type="entry name" value="DisA/LigA_HHH"/>
</dbReference>
<evidence type="ECO:0000256" key="7">
    <source>
        <dbReference type="ARBA" id="ARBA00022763"/>
    </source>
</evidence>
<dbReference type="Pfam" id="PF01653">
    <property type="entry name" value="DNA_ligase_aden"/>
    <property type="match status" value="1"/>
</dbReference>
<evidence type="ECO:0000256" key="1">
    <source>
        <dbReference type="ARBA" id="ARBA00004067"/>
    </source>
</evidence>
<evidence type="ECO:0000256" key="13">
    <source>
        <dbReference type="ARBA" id="ARBA00060881"/>
    </source>
</evidence>
<feature type="binding site" evidence="14">
    <location>
        <begin position="35"/>
        <end position="39"/>
    </location>
    <ligand>
        <name>NAD(+)</name>
        <dbReference type="ChEBI" id="CHEBI:57540"/>
    </ligand>
</feature>
<dbReference type="InterPro" id="IPR004149">
    <property type="entry name" value="Znf_DNAligase_C4"/>
</dbReference>
<dbReference type="InterPro" id="IPR013839">
    <property type="entry name" value="DNAligase_adenylation"/>
</dbReference>
<dbReference type="NCBIfam" id="NF005932">
    <property type="entry name" value="PRK07956.1"/>
    <property type="match status" value="1"/>
</dbReference>
<evidence type="ECO:0000256" key="14">
    <source>
        <dbReference type="HAMAP-Rule" id="MF_01588"/>
    </source>
</evidence>
<dbReference type="AlphaFoldDB" id="A0A7C1CXG5"/>
<comment type="catalytic activity">
    <reaction evidence="12 14">
        <text>NAD(+) + (deoxyribonucleotide)n-3'-hydroxyl + 5'-phospho-(deoxyribonucleotide)m = (deoxyribonucleotide)n+m + AMP + beta-nicotinamide D-nucleotide.</text>
        <dbReference type="EC" id="6.5.1.2"/>
    </reaction>
</comment>
<feature type="binding site" evidence="14">
    <location>
        <position position="115"/>
    </location>
    <ligand>
        <name>NAD(+)</name>
        <dbReference type="ChEBI" id="CHEBI:57540"/>
    </ligand>
</feature>
<keyword evidence="6 14" id="KW-0479">Metal-binding</keyword>
<feature type="binding site" evidence="14">
    <location>
        <position position="138"/>
    </location>
    <ligand>
        <name>NAD(+)</name>
        <dbReference type="ChEBI" id="CHEBI:57540"/>
    </ligand>
</feature>
<dbReference type="Pfam" id="PF14520">
    <property type="entry name" value="HHH_5"/>
    <property type="match status" value="1"/>
</dbReference>
<dbReference type="PANTHER" id="PTHR23389:SF9">
    <property type="entry name" value="DNA LIGASE"/>
    <property type="match status" value="1"/>
</dbReference>
<keyword evidence="7 14" id="KW-0227">DNA damage</keyword>
<dbReference type="PANTHER" id="PTHR23389">
    <property type="entry name" value="CHROMOSOME TRANSMISSION FIDELITY FACTOR 18"/>
    <property type="match status" value="1"/>
</dbReference>
<dbReference type="HAMAP" id="MF_01588">
    <property type="entry name" value="DNA_ligase_A"/>
    <property type="match status" value="1"/>
</dbReference>
<dbReference type="CDD" id="cd00114">
    <property type="entry name" value="LIGANc"/>
    <property type="match status" value="1"/>
</dbReference>
<dbReference type="SUPFAM" id="SSF52113">
    <property type="entry name" value="BRCT domain"/>
    <property type="match status" value="1"/>
</dbReference>
<feature type="binding site" evidence="14">
    <location>
        <position position="409"/>
    </location>
    <ligand>
        <name>Zn(2+)</name>
        <dbReference type="ChEBI" id="CHEBI:29105"/>
    </ligand>
</feature>
<dbReference type="Pfam" id="PF00533">
    <property type="entry name" value="BRCT"/>
    <property type="match status" value="1"/>
</dbReference>
<dbReference type="Pfam" id="PF03119">
    <property type="entry name" value="DNA_ligase_ZBD"/>
    <property type="match status" value="1"/>
</dbReference>
<organism evidence="16">
    <name type="scientific">Mesotoga infera</name>
    <dbReference type="NCBI Taxonomy" id="1236046"/>
    <lineage>
        <taxon>Bacteria</taxon>
        <taxon>Thermotogati</taxon>
        <taxon>Thermotogota</taxon>
        <taxon>Thermotogae</taxon>
        <taxon>Kosmotogales</taxon>
        <taxon>Kosmotogaceae</taxon>
        <taxon>Mesotoga</taxon>
    </lineage>
</organism>
<dbReference type="PROSITE" id="PS50172">
    <property type="entry name" value="BRCT"/>
    <property type="match status" value="1"/>
</dbReference>
<keyword evidence="10 14" id="KW-0520">NAD</keyword>
<dbReference type="PROSITE" id="PS01055">
    <property type="entry name" value="DNA_LIGASE_N1"/>
    <property type="match status" value="1"/>
</dbReference>
<dbReference type="SUPFAM" id="SSF50249">
    <property type="entry name" value="Nucleic acid-binding proteins"/>
    <property type="match status" value="1"/>
</dbReference>
<keyword evidence="11 14" id="KW-0234">DNA repair</keyword>
<dbReference type="InterPro" id="IPR018239">
    <property type="entry name" value="DNA_ligase_AS"/>
</dbReference>
<dbReference type="InterPro" id="IPR001357">
    <property type="entry name" value="BRCT_dom"/>
</dbReference>
<feature type="binding site" evidence="14">
    <location>
        <position position="425"/>
    </location>
    <ligand>
        <name>Zn(2+)</name>
        <dbReference type="ChEBI" id="CHEBI:29105"/>
    </ligand>
</feature>
<keyword evidence="5 14" id="KW-0235">DNA replication</keyword>
<feature type="binding site" evidence="14">
    <location>
        <position position="172"/>
    </location>
    <ligand>
        <name>NAD(+)</name>
        <dbReference type="ChEBI" id="CHEBI:57540"/>
    </ligand>
</feature>
<comment type="similarity">
    <text evidence="13 14">Belongs to the NAD-dependent DNA ligase family. LigA subfamily.</text>
</comment>
<dbReference type="EC" id="6.5.1.2" evidence="2 14"/>
<feature type="binding site" evidence="14">
    <location>
        <position position="430"/>
    </location>
    <ligand>
        <name>Zn(2+)</name>
        <dbReference type="ChEBI" id="CHEBI:29105"/>
    </ligand>
</feature>
<dbReference type="SMART" id="SM00532">
    <property type="entry name" value="LIGANc"/>
    <property type="match status" value="1"/>
</dbReference>
<evidence type="ECO:0000256" key="3">
    <source>
        <dbReference type="ARBA" id="ARBA00013308"/>
    </source>
</evidence>
<name>A0A7C1CXG5_9BACT</name>
<keyword evidence="4 14" id="KW-0436">Ligase</keyword>
<evidence type="ECO:0000256" key="6">
    <source>
        <dbReference type="ARBA" id="ARBA00022723"/>
    </source>
</evidence>
<dbReference type="PIRSF" id="PIRSF001604">
    <property type="entry name" value="LigA"/>
    <property type="match status" value="1"/>
</dbReference>
<dbReference type="FunFam" id="1.10.287.610:FF:000002">
    <property type="entry name" value="DNA ligase"/>
    <property type="match status" value="1"/>
</dbReference>
<dbReference type="Gene3D" id="3.40.50.10190">
    <property type="entry name" value="BRCT domain"/>
    <property type="match status" value="1"/>
</dbReference>
<dbReference type="GO" id="GO:0046872">
    <property type="term" value="F:metal ion binding"/>
    <property type="evidence" value="ECO:0007669"/>
    <property type="project" value="UniProtKB-KW"/>
</dbReference>
<reference evidence="16" key="1">
    <citation type="journal article" date="2020" name="mSystems">
        <title>Genome- and Community-Level Interaction Insights into Carbon Utilization and Element Cycling Functions of Hydrothermarchaeota in Hydrothermal Sediment.</title>
        <authorList>
            <person name="Zhou Z."/>
            <person name="Liu Y."/>
            <person name="Xu W."/>
            <person name="Pan J."/>
            <person name="Luo Z.H."/>
            <person name="Li M."/>
        </authorList>
    </citation>
    <scope>NUCLEOTIDE SEQUENCE [LARGE SCALE GENOMIC DNA]</scope>
    <source>
        <strain evidence="16">SpSt-1179</strain>
    </source>
</reference>
<evidence type="ECO:0000256" key="2">
    <source>
        <dbReference type="ARBA" id="ARBA00012722"/>
    </source>
</evidence>
<dbReference type="GO" id="GO:0006281">
    <property type="term" value="P:DNA repair"/>
    <property type="evidence" value="ECO:0007669"/>
    <property type="project" value="UniProtKB-KW"/>
</dbReference>
<dbReference type="SMART" id="SM00278">
    <property type="entry name" value="HhH1"/>
    <property type="match status" value="4"/>
</dbReference>
<dbReference type="InterPro" id="IPR036420">
    <property type="entry name" value="BRCT_dom_sf"/>
</dbReference>
<dbReference type="NCBIfam" id="TIGR00575">
    <property type="entry name" value="dnlj"/>
    <property type="match status" value="1"/>
</dbReference>
<dbReference type="FunFam" id="1.10.150.20:FF:000007">
    <property type="entry name" value="DNA ligase"/>
    <property type="match status" value="1"/>
</dbReference>
<dbReference type="CDD" id="cd17748">
    <property type="entry name" value="BRCT_DNA_ligase_like"/>
    <property type="match status" value="1"/>
</dbReference>
<dbReference type="Gene3D" id="1.10.150.20">
    <property type="entry name" value="5' to 3' exonuclease, C-terminal subdomain"/>
    <property type="match status" value="2"/>
</dbReference>
<evidence type="ECO:0000256" key="11">
    <source>
        <dbReference type="ARBA" id="ARBA00023204"/>
    </source>
</evidence>
<evidence type="ECO:0000256" key="4">
    <source>
        <dbReference type="ARBA" id="ARBA00022598"/>
    </source>
</evidence>
<comment type="function">
    <text evidence="1 14">DNA ligase that catalyzes the formation of phosphodiester linkages between 5'-phosphoryl and 3'-hydroxyl groups in double-stranded DNA using NAD as a coenzyme and as the energy source for the reaction. It is essential for DNA replication and repair of damaged DNA.</text>
</comment>
<dbReference type="SMART" id="SM00292">
    <property type="entry name" value="BRCT"/>
    <property type="match status" value="1"/>
</dbReference>
<dbReference type="InterPro" id="IPR012340">
    <property type="entry name" value="NA-bd_OB-fold"/>
</dbReference>
<evidence type="ECO:0000256" key="9">
    <source>
        <dbReference type="ARBA" id="ARBA00022842"/>
    </source>
</evidence>
<comment type="caution">
    <text evidence="16">The sequence shown here is derived from an EMBL/GenBank/DDBJ whole genome shotgun (WGS) entry which is preliminary data.</text>
</comment>
<accession>A0A7C1CXG5</accession>